<sequence>MTQQESQTLLKYIFSLDPFRESRRRSLYSDFSNAIHRNPEGFRANMVAWKDALEKACYNGHWHHKLYIEFNDELRDSLFSTEYGRPLSLGAVANYWLDQGDWVTKNNLKGSVQPQNGNGSIIMGVLRWGFRTLGFTTSSEKKIPKQTYPNGKLFLLSNLQNLCISIISEAERLHTSYSSNIYSYPSFAEIFGKKLWAGHTLDEDELTAILLYLSGKYRRITYDKEVIKFILTPEEELLEQIDHSIAKLRQASFTTSQRLESLNDQIEKLTFKLKECLEQKKKKSALSLLRKRHFLFSNVEQKEGVLLQLDSLVSKIDEALDNRNIVDALSTGAESLGSILRSMGGATNVDLILQRVEEQTQVADEIAESLSAAAPLQEDEDIEKEWNKLVKEEQKEEDLVSLLERTSLRSPSHPITASEPEVKNPERVLEPAMQS</sequence>
<dbReference type="JaponicusDB" id="SJAG_05207">
    <property type="gene designation" value="cmp7"/>
</dbReference>
<protein>
    <submittedName>
        <fullName evidence="2">Vacuolar sorting protein</fullName>
    </submittedName>
</protein>
<dbReference type="Gene3D" id="6.10.140.1230">
    <property type="match status" value="1"/>
</dbReference>
<evidence type="ECO:0000256" key="1">
    <source>
        <dbReference type="SAM" id="MobiDB-lite"/>
    </source>
</evidence>
<dbReference type="OMA" id="NEQMATT"/>
<dbReference type="GO" id="GO:0044732">
    <property type="term" value="C:mitotic spindle pole body"/>
    <property type="evidence" value="ECO:0000269"/>
    <property type="project" value="JaponicusDB"/>
</dbReference>
<feature type="compositionally biased region" description="Basic and acidic residues" evidence="1">
    <location>
        <begin position="420"/>
        <end position="429"/>
    </location>
</feature>
<dbReference type="InterPro" id="IPR005024">
    <property type="entry name" value="Snf7_fam"/>
</dbReference>
<dbReference type="EMBL" id="KE651166">
    <property type="protein sequence ID" value="EEB05824.1"/>
    <property type="molecule type" value="Genomic_DNA"/>
</dbReference>
<keyword evidence="4" id="KW-1185">Reference proteome</keyword>
<dbReference type="Proteomes" id="UP000001744">
    <property type="component" value="Unassembled WGS sequence"/>
</dbReference>
<dbReference type="GO" id="GO:0007084">
    <property type="term" value="P:mitotic nuclear membrane reassembly"/>
    <property type="evidence" value="ECO:0000315"/>
    <property type="project" value="JaponicusDB"/>
</dbReference>
<dbReference type="VEuPathDB" id="FungiDB:SJAG_05207"/>
<evidence type="ECO:0000313" key="2">
    <source>
        <dbReference type="EMBL" id="EEB05824.1"/>
    </source>
</evidence>
<dbReference type="HOGENOM" id="CLU_021165_2_0_1"/>
<dbReference type="OrthoDB" id="10250120at2759"/>
<reference evidence="2 4" key="1">
    <citation type="journal article" date="2011" name="Science">
        <title>Comparative functional genomics of the fission yeasts.</title>
        <authorList>
            <person name="Rhind N."/>
            <person name="Chen Z."/>
            <person name="Yassour M."/>
            <person name="Thompson D.A."/>
            <person name="Haas B.J."/>
            <person name="Habib N."/>
            <person name="Wapinski I."/>
            <person name="Roy S."/>
            <person name="Lin M.F."/>
            <person name="Heiman D.I."/>
            <person name="Young S.K."/>
            <person name="Furuya K."/>
            <person name="Guo Y."/>
            <person name="Pidoux A."/>
            <person name="Chen H.M."/>
            <person name="Robbertse B."/>
            <person name="Goldberg J.M."/>
            <person name="Aoki K."/>
            <person name="Bayne E.H."/>
            <person name="Berlin A.M."/>
            <person name="Desjardins C.A."/>
            <person name="Dobbs E."/>
            <person name="Dukaj L."/>
            <person name="Fan L."/>
            <person name="FitzGerald M.G."/>
            <person name="French C."/>
            <person name="Gujja S."/>
            <person name="Hansen K."/>
            <person name="Keifenheim D."/>
            <person name="Levin J.Z."/>
            <person name="Mosher R.A."/>
            <person name="Mueller C.A."/>
            <person name="Pfiffner J."/>
            <person name="Priest M."/>
            <person name="Russ C."/>
            <person name="Smialowska A."/>
            <person name="Swoboda P."/>
            <person name="Sykes S.M."/>
            <person name="Vaughn M."/>
            <person name="Vengrova S."/>
            <person name="Yoder R."/>
            <person name="Zeng Q."/>
            <person name="Allshire R."/>
            <person name="Baulcombe D."/>
            <person name="Birren B.W."/>
            <person name="Brown W."/>
            <person name="Ekwall K."/>
            <person name="Kellis M."/>
            <person name="Leatherwood J."/>
            <person name="Levin H."/>
            <person name="Margalit H."/>
            <person name="Martienssen R."/>
            <person name="Nieduszynski C.A."/>
            <person name="Spatafora J.W."/>
            <person name="Friedman N."/>
            <person name="Dalgaard J.Z."/>
            <person name="Baumann P."/>
            <person name="Niki H."/>
            <person name="Regev A."/>
            <person name="Nusbaum C."/>
        </authorList>
    </citation>
    <scope>NUCLEOTIDE SEQUENCE [LARGE SCALE GENOMIC DNA]</scope>
    <source>
        <strain evidence="4">yFS275 / FY16936</strain>
    </source>
</reference>
<dbReference type="eggNOG" id="KOG2911">
    <property type="taxonomic scope" value="Eukaryota"/>
</dbReference>
<gene>
    <name evidence="3" type="primary">cmp7</name>
    <name evidence="2" type="ORF">SJAG_05207</name>
</gene>
<dbReference type="GO" id="GO:0009898">
    <property type="term" value="C:cytoplasmic side of plasma membrane"/>
    <property type="evidence" value="ECO:0000318"/>
    <property type="project" value="GO_Central"/>
</dbReference>
<dbReference type="GO" id="GO:0005783">
    <property type="term" value="C:endoplasmic reticulum"/>
    <property type="evidence" value="ECO:0000269"/>
    <property type="project" value="JaponicusDB"/>
</dbReference>
<proteinExistence type="predicted"/>
<dbReference type="STRING" id="402676.B6JWS3"/>
<name>B6JWS3_SCHJY</name>
<dbReference type="GO" id="GO:0006900">
    <property type="term" value="P:vesicle budding from membrane"/>
    <property type="evidence" value="ECO:0000318"/>
    <property type="project" value="GO_Central"/>
</dbReference>
<dbReference type="GO" id="GO:0032511">
    <property type="term" value="P:late endosome to vacuole transport via multivesicular body sorting pathway"/>
    <property type="evidence" value="ECO:0000318"/>
    <property type="project" value="GO_Central"/>
</dbReference>
<organism evidence="2 4">
    <name type="scientific">Schizosaccharomyces japonicus (strain yFS275 / FY16936)</name>
    <name type="common">Fission yeast</name>
    <dbReference type="NCBI Taxonomy" id="402676"/>
    <lineage>
        <taxon>Eukaryota</taxon>
        <taxon>Fungi</taxon>
        <taxon>Dikarya</taxon>
        <taxon>Ascomycota</taxon>
        <taxon>Taphrinomycotina</taxon>
        <taxon>Schizosaccharomycetes</taxon>
        <taxon>Schizosaccharomycetales</taxon>
        <taxon>Schizosaccharomycetaceae</taxon>
        <taxon>Schizosaccharomyces</taxon>
    </lineage>
</organism>
<evidence type="ECO:0000313" key="4">
    <source>
        <dbReference type="Proteomes" id="UP000001744"/>
    </source>
</evidence>
<accession>B6JWS3</accession>
<dbReference type="GO" id="GO:0005771">
    <property type="term" value="C:multivesicular body"/>
    <property type="evidence" value="ECO:0000318"/>
    <property type="project" value="GO_Central"/>
</dbReference>
<dbReference type="PANTHER" id="PTHR22761">
    <property type="entry name" value="CHARGED MULTIVESICULAR BODY PROTEIN"/>
    <property type="match status" value="1"/>
</dbReference>
<dbReference type="Pfam" id="PF03357">
    <property type="entry name" value="Snf7"/>
    <property type="match status" value="1"/>
</dbReference>
<dbReference type="AlphaFoldDB" id="B6JWS3"/>
<dbReference type="PANTHER" id="PTHR22761:SF96">
    <property type="entry name" value="BCDNA.GH08385"/>
    <property type="match status" value="1"/>
</dbReference>
<evidence type="ECO:0000313" key="3">
    <source>
        <dbReference type="JaponicusDB" id="SJAG_05207"/>
    </source>
</evidence>
<dbReference type="GO" id="GO:0000815">
    <property type="term" value="C:ESCRT III complex"/>
    <property type="evidence" value="ECO:0000318"/>
    <property type="project" value="GO_Central"/>
</dbReference>
<dbReference type="RefSeq" id="XP_002172117.1">
    <property type="nucleotide sequence ID" value="XM_002172081.2"/>
</dbReference>
<feature type="region of interest" description="Disordered" evidence="1">
    <location>
        <begin position="403"/>
        <end position="435"/>
    </location>
</feature>
<dbReference type="GeneID" id="7048925"/>
<dbReference type="GO" id="GO:0005635">
    <property type="term" value="C:nuclear envelope"/>
    <property type="evidence" value="ECO:0000269"/>
    <property type="project" value="JaponicusDB"/>
</dbReference>